<evidence type="ECO:0000313" key="5">
    <source>
        <dbReference type="Proteomes" id="UP000886865"/>
    </source>
</evidence>
<feature type="chain" id="PRO_5038757136" evidence="3">
    <location>
        <begin position="22"/>
        <end position="458"/>
    </location>
</feature>
<evidence type="ECO:0000256" key="2">
    <source>
        <dbReference type="ARBA" id="ARBA00022801"/>
    </source>
</evidence>
<dbReference type="GO" id="GO:0006508">
    <property type="term" value="P:proteolysis"/>
    <property type="evidence" value="ECO:0007669"/>
    <property type="project" value="InterPro"/>
</dbReference>
<dbReference type="EMBL" id="DVJQ01000076">
    <property type="protein sequence ID" value="HIS75122.1"/>
    <property type="molecule type" value="Genomic_DNA"/>
</dbReference>
<dbReference type="PRINTS" id="PR00922">
    <property type="entry name" value="DADACBPTASE3"/>
</dbReference>
<keyword evidence="4" id="KW-0645">Protease</keyword>
<proteinExistence type="inferred from homology"/>
<dbReference type="Gene3D" id="3.40.710.10">
    <property type="entry name" value="DD-peptidase/beta-lactamase superfamily"/>
    <property type="match status" value="2"/>
</dbReference>
<dbReference type="Pfam" id="PF02113">
    <property type="entry name" value="Peptidase_S13"/>
    <property type="match status" value="1"/>
</dbReference>
<feature type="signal peptide" evidence="3">
    <location>
        <begin position="1"/>
        <end position="21"/>
    </location>
</feature>
<dbReference type="SUPFAM" id="SSF56601">
    <property type="entry name" value="beta-lactamase/transpeptidase-like"/>
    <property type="match status" value="1"/>
</dbReference>
<keyword evidence="2 4" id="KW-0378">Hydrolase</keyword>
<reference evidence="4" key="2">
    <citation type="journal article" date="2021" name="PeerJ">
        <title>Extensive microbial diversity within the chicken gut microbiome revealed by metagenomics and culture.</title>
        <authorList>
            <person name="Gilroy R."/>
            <person name="Ravi A."/>
            <person name="Getino M."/>
            <person name="Pursley I."/>
            <person name="Horton D.L."/>
            <person name="Alikhan N.F."/>
            <person name="Baker D."/>
            <person name="Gharbi K."/>
            <person name="Hall N."/>
            <person name="Watson M."/>
            <person name="Adriaenssens E.M."/>
            <person name="Foster-Nyarko E."/>
            <person name="Jarju S."/>
            <person name="Secka A."/>
            <person name="Antonio M."/>
            <person name="Oren A."/>
            <person name="Chaudhuri R.R."/>
            <person name="La Ragione R."/>
            <person name="Hildebrand F."/>
            <person name="Pallen M.J."/>
        </authorList>
    </citation>
    <scope>NUCLEOTIDE SEQUENCE</scope>
    <source>
        <strain evidence="4">CHK152-2871</strain>
    </source>
</reference>
<dbReference type="PANTHER" id="PTHR30023:SF0">
    <property type="entry name" value="PENICILLIN-SENSITIVE CARBOXYPEPTIDASE A"/>
    <property type="match status" value="1"/>
</dbReference>
<evidence type="ECO:0000256" key="3">
    <source>
        <dbReference type="SAM" id="SignalP"/>
    </source>
</evidence>
<dbReference type="GO" id="GO:0000270">
    <property type="term" value="P:peptidoglycan metabolic process"/>
    <property type="evidence" value="ECO:0007669"/>
    <property type="project" value="TreeGrafter"/>
</dbReference>
<dbReference type="GO" id="GO:0009002">
    <property type="term" value="F:serine-type D-Ala-D-Ala carboxypeptidase activity"/>
    <property type="evidence" value="ECO:0007669"/>
    <property type="project" value="UniProtKB-EC"/>
</dbReference>
<comment type="caution">
    <text evidence="4">The sequence shown here is derived from an EMBL/GenBank/DDBJ whole genome shotgun (WGS) entry which is preliminary data.</text>
</comment>
<organism evidence="4 5">
    <name type="scientific">Candidatus Galligastranaerophilus intestinavium</name>
    <dbReference type="NCBI Taxonomy" id="2840836"/>
    <lineage>
        <taxon>Bacteria</taxon>
        <taxon>Candidatus Galligastranaerophilus</taxon>
    </lineage>
</organism>
<keyword evidence="3" id="KW-0732">Signal</keyword>
<dbReference type="InterPro" id="IPR012338">
    <property type="entry name" value="Beta-lactam/transpept-like"/>
</dbReference>
<dbReference type="InterPro" id="IPR000667">
    <property type="entry name" value="Peptidase_S13"/>
</dbReference>
<protein>
    <submittedName>
        <fullName evidence="4">D-alanyl-D-alanine carboxypeptidase/D-alanyl-D-alanine-endopeptidase</fullName>
        <ecNumber evidence="4">3.4.16.4</ecNumber>
    </submittedName>
</protein>
<evidence type="ECO:0000313" key="4">
    <source>
        <dbReference type="EMBL" id="HIS75122.1"/>
    </source>
</evidence>
<evidence type="ECO:0000256" key="1">
    <source>
        <dbReference type="ARBA" id="ARBA00006096"/>
    </source>
</evidence>
<comment type="similarity">
    <text evidence="1">Belongs to the peptidase S13 family.</text>
</comment>
<name>A0A9D1FK11_9BACT</name>
<accession>A0A9D1FK11</accession>
<gene>
    <name evidence="4" type="primary">dacB</name>
    <name evidence="4" type="ORF">IAA86_08915</name>
</gene>
<dbReference type="PANTHER" id="PTHR30023">
    <property type="entry name" value="D-ALANYL-D-ALANINE CARBOXYPEPTIDASE"/>
    <property type="match status" value="1"/>
</dbReference>
<dbReference type="AlphaFoldDB" id="A0A9D1FK11"/>
<keyword evidence="4" id="KW-0121">Carboxypeptidase</keyword>
<dbReference type="EC" id="3.4.16.4" evidence="4"/>
<sequence length="458" mass="51937">MLKKFLLVLFILSLFPLRANSAIFSYDFAKVISQQDIDGSSTVSIYVKDIKTSKVLYSKNENKLLNTASSLKLFTFASALNTLGNDYKFVTAFYIHGGNLYLKLGADPLLSRSDLYELVSKLKKSVDFKNIKYIYIDDKIISNVPYPDGWCIDDFWPSIAPISPYIIDGNKVRVRLIISSDRDSINIVQNDKYRFSFINQLQISDENDFDFVKNYSSMQNVITLKGQISHDEDIVIPVSDPKYFFIARLENAFGKYSIPYSDKFYFKEVPNGAKKVASVFHTIDEVSVPILKYSDNFSSEVLFRVAGAKYAKENGIKSFNGLSIGTTKNAIEMFYSFYKNAGLDMRYIKIVDGSGVSRYNAASTKWLVDALIMLDKKKNIRDFMEGADEGTLKKRLRYLKGNLWAKTGTHQGLSSLVGVLKTRKKNDVAFGIIIQCFTKSAKSLKTFEDDIVDCIFNL</sequence>
<dbReference type="Proteomes" id="UP000886865">
    <property type="component" value="Unassembled WGS sequence"/>
</dbReference>
<dbReference type="NCBIfam" id="TIGR00666">
    <property type="entry name" value="PBP4"/>
    <property type="match status" value="1"/>
</dbReference>
<reference evidence="4" key="1">
    <citation type="submission" date="2020-10" db="EMBL/GenBank/DDBJ databases">
        <authorList>
            <person name="Gilroy R."/>
        </authorList>
    </citation>
    <scope>NUCLEOTIDE SEQUENCE</scope>
    <source>
        <strain evidence="4">CHK152-2871</strain>
    </source>
</reference>